<name>A0AC34GJ38_9BILA</name>
<sequence>TSLLDLYYDLETQPAMLEENPVPSSSDPTAAQNVSPENDSAPPAATTDPDPSAPPQTEDEPEQVISLD</sequence>
<evidence type="ECO:0000313" key="2">
    <source>
        <dbReference type="WBParaSite" id="ES5_v2.g29664.t1"/>
    </source>
</evidence>
<accession>A0AC34GJ38</accession>
<protein>
    <submittedName>
        <fullName evidence="2">Uncharacterized protein</fullName>
    </submittedName>
</protein>
<organism evidence="1 2">
    <name type="scientific">Panagrolaimus sp. ES5</name>
    <dbReference type="NCBI Taxonomy" id="591445"/>
    <lineage>
        <taxon>Eukaryota</taxon>
        <taxon>Metazoa</taxon>
        <taxon>Ecdysozoa</taxon>
        <taxon>Nematoda</taxon>
        <taxon>Chromadorea</taxon>
        <taxon>Rhabditida</taxon>
        <taxon>Tylenchina</taxon>
        <taxon>Panagrolaimomorpha</taxon>
        <taxon>Panagrolaimoidea</taxon>
        <taxon>Panagrolaimidae</taxon>
        <taxon>Panagrolaimus</taxon>
    </lineage>
</organism>
<proteinExistence type="predicted"/>
<dbReference type="WBParaSite" id="ES5_v2.g29664.t1">
    <property type="protein sequence ID" value="ES5_v2.g29664.t1"/>
    <property type="gene ID" value="ES5_v2.g29664"/>
</dbReference>
<reference evidence="2" key="1">
    <citation type="submission" date="2022-11" db="UniProtKB">
        <authorList>
            <consortium name="WormBaseParasite"/>
        </authorList>
    </citation>
    <scope>IDENTIFICATION</scope>
</reference>
<dbReference type="Proteomes" id="UP000887579">
    <property type="component" value="Unplaced"/>
</dbReference>
<evidence type="ECO:0000313" key="1">
    <source>
        <dbReference type="Proteomes" id="UP000887579"/>
    </source>
</evidence>